<dbReference type="AlphaFoldDB" id="A0A133KIS8"/>
<comment type="caution">
    <text evidence="11">The sequence shown here is derived from an EMBL/GenBank/DDBJ whole genome shotgun (WGS) entry which is preliminary data.</text>
</comment>
<evidence type="ECO:0000256" key="1">
    <source>
        <dbReference type="ARBA" id="ARBA00009427"/>
    </source>
</evidence>
<comment type="catalytic activity">
    <reaction evidence="7 9">
        <text>dCMP + ATP = dCDP + ADP</text>
        <dbReference type="Rhea" id="RHEA:25094"/>
        <dbReference type="ChEBI" id="CHEBI:30616"/>
        <dbReference type="ChEBI" id="CHEBI:57566"/>
        <dbReference type="ChEBI" id="CHEBI:58593"/>
        <dbReference type="ChEBI" id="CHEBI:456216"/>
        <dbReference type="EC" id="2.7.4.25"/>
    </reaction>
</comment>
<feature type="domain" description="Cytidylate kinase" evidence="10">
    <location>
        <begin position="6"/>
        <end position="219"/>
    </location>
</feature>
<reference evidence="12" key="1">
    <citation type="submission" date="2016-01" db="EMBL/GenBank/DDBJ databases">
        <authorList>
            <person name="Mitreva M."/>
            <person name="Pepin K.H."/>
            <person name="Mihindukulasuriya K.A."/>
            <person name="Fulton R."/>
            <person name="Fronick C."/>
            <person name="O'Laughlin M."/>
            <person name="Miner T."/>
            <person name="Herter B."/>
            <person name="Rosa B.A."/>
            <person name="Cordes M."/>
            <person name="Tomlinson C."/>
            <person name="Wollam A."/>
            <person name="Palsikar V.B."/>
            <person name="Mardis E.R."/>
            <person name="Wilson R.K."/>
        </authorList>
    </citation>
    <scope>NUCLEOTIDE SEQUENCE [LARGE SCALE GENOMIC DNA]</scope>
    <source>
        <strain evidence="12">GED7749B</strain>
    </source>
</reference>
<dbReference type="Proteomes" id="UP000070376">
    <property type="component" value="Unassembled WGS sequence"/>
</dbReference>
<keyword evidence="2 9" id="KW-0963">Cytoplasm</keyword>
<dbReference type="Pfam" id="PF02224">
    <property type="entry name" value="Cytidylate_kin"/>
    <property type="match status" value="1"/>
</dbReference>
<organism evidence="11 12">
    <name type="scientific">Heyndrickxia coagulans</name>
    <name type="common">Weizmannia coagulans</name>
    <dbReference type="NCBI Taxonomy" id="1398"/>
    <lineage>
        <taxon>Bacteria</taxon>
        <taxon>Bacillati</taxon>
        <taxon>Bacillota</taxon>
        <taxon>Bacilli</taxon>
        <taxon>Bacillales</taxon>
        <taxon>Bacillaceae</taxon>
        <taxon>Heyndrickxia</taxon>
    </lineage>
</organism>
<comment type="similarity">
    <text evidence="1 9">Belongs to the cytidylate kinase family. Type 1 subfamily.</text>
</comment>
<keyword evidence="3 9" id="KW-0808">Transferase</keyword>
<protein>
    <recommendedName>
        <fullName evidence="9">Cytidylate kinase</fullName>
        <shortName evidence="9">CK</shortName>
        <ecNumber evidence="9">2.7.4.25</ecNumber>
    </recommendedName>
    <alternativeName>
        <fullName evidence="9">Cytidine monophosphate kinase</fullName>
        <shortName evidence="9">CMP kinase</shortName>
    </alternativeName>
</protein>
<dbReference type="GO" id="GO:0036430">
    <property type="term" value="F:CMP kinase activity"/>
    <property type="evidence" value="ECO:0007669"/>
    <property type="project" value="RHEA"/>
</dbReference>
<dbReference type="NCBIfam" id="TIGR00017">
    <property type="entry name" value="cmk"/>
    <property type="match status" value="1"/>
</dbReference>
<dbReference type="SUPFAM" id="SSF52540">
    <property type="entry name" value="P-loop containing nucleoside triphosphate hydrolases"/>
    <property type="match status" value="1"/>
</dbReference>
<dbReference type="PANTHER" id="PTHR21299">
    <property type="entry name" value="CYTIDYLATE KINASE/PANTOATE-BETA-ALANINE LIGASE"/>
    <property type="match status" value="1"/>
</dbReference>
<dbReference type="InterPro" id="IPR003136">
    <property type="entry name" value="Cytidylate_kin"/>
</dbReference>
<comment type="catalytic activity">
    <reaction evidence="8 9">
        <text>CMP + ATP = CDP + ADP</text>
        <dbReference type="Rhea" id="RHEA:11600"/>
        <dbReference type="ChEBI" id="CHEBI:30616"/>
        <dbReference type="ChEBI" id="CHEBI:58069"/>
        <dbReference type="ChEBI" id="CHEBI:60377"/>
        <dbReference type="ChEBI" id="CHEBI:456216"/>
        <dbReference type="EC" id="2.7.4.25"/>
    </reaction>
</comment>
<name>A0A133KIS8_HEYCO</name>
<evidence type="ECO:0000256" key="3">
    <source>
        <dbReference type="ARBA" id="ARBA00022679"/>
    </source>
</evidence>
<dbReference type="GO" id="GO:0015949">
    <property type="term" value="P:nucleobase-containing small molecule interconversion"/>
    <property type="evidence" value="ECO:0007669"/>
    <property type="project" value="TreeGrafter"/>
</dbReference>
<keyword evidence="5 9" id="KW-0418">Kinase</keyword>
<evidence type="ECO:0000256" key="2">
    <source>
        <dbReference type="ARBA" id="ARBA00022490"/>
    </source>
</evidence>
<dbReference type="GO" id="GO:0005829">
    <property type="term" value="C:cytosol"/>
    <property type="evidence" value="ECO:0007669"/>
    <property type="project" value="TreeGrafter"/>
</dbReference>
<dbReference type="InterPro" id="IPR011994">
    <property type="entry name" value="Cytidylate_kinase_dom"/>
</dbReference>
<gene>
    <name evidence="9" type="primary">cmk</name>
    <name evidence="11" type="ORF">HMPREF3213_02596</name>
</gene>
<evidence type="ECO:0000256" key="5">
    <source>
        <dbReference type="ARBA" id="ARBA00022777"/>
    </source>
</evidence>
<dbReference type="EC" id="2.7.4.25" evidence="9"/>
<dbReference type="PATRIC" id="fig|1398.22.peg.2598"/>
<evidence type="ECO:0000256" key="6">
    <source>
        <dbReference type="ARBA" id="ARBA00022840"/>
    </source>
</evidence>
<dbReference type="GO" id="GO:0005524">
    <property type="term" value="F:ATP binding"/>
    <property type="evidence" value="ECO:0007669"/>
    <property type="project" value="UniProtKB-UniRule"/>
</dbReference>
<evidence type="ECO:0000256" key="8">
    <source>
        <dbReference type="ARBA" id="ARBA00048478"/>
    </source>
</evidence>
<dbReference type="EMBL" id="LRPN01000116">
    <property type="protein sequence ID" value="KWZ79492.1"/>
    <property type="molecule type" value="Genomic_DNA"/>
</dbReference>
<evidence type="ECO:0000313" key="12">
    <source>
        <dbReference type="Proteomes" id="UP000070376"/>
    </source>
</evidence>
<dbReference type="Gene3D" id="3.40.50.300">
    <property type="entry name" value="P-loop containing nucleotide triphosphate hydrolases"/>
    <property type="match status" value="1"/>
</dbReference>
<evidence type="ECO:0000256" key="9">
    <source>
        <dbReference type="HAMAP-Rule" id="MF_00238"/>
    </source>
</evidence>
<evidence type="ECO:0000259" key="10">
    <source>
        <dbReference type="Pfam" id="PF02224"/>
    </source>
</evidence>
<keyword evidence="4 9" id="KW-0547">Nucleotide-binding</keyword>
<dbReference type="GO" id="GO:0036431">
    <property type="term" value="F:dCMP kinase activity"/>
    <property type="evidence" value="ECO:0007669"/>
    <property type="project" value="InterPro"/>
</dbReference>
<dbReference type="PANTHER" id="PTHR21299:SF2">
    <property type="entry name" value="CYTIDYLATE KINASE"/>
    <property type="match status" value="1"/>
</dbReference>
<proteinExistence type="inferred from homology"/>
<dbReference type="GO" id="GO:0006220">
    <property type="term" value="P:pyrimidine nucleotide metabolic process"/>
    <property type="evidence" value="ECO:0007669"/>
    <property type="project" value="UniProtKB-UniRule"/>
</dbReference>
<dbReference type="FunFam" id="3.40.50.300:FF:000484">
    <property type="entry name" value="Cytidylate kinase"/>
    <property type="match status" value="1"/>
</dbReference>
<sequence length="234" mass="25688">MKKINIAIDGPAAAGKSTAAKKVAEQLQYIYIDTGAMYRSLTYKALQYGTDLEDGNALAELLYKTNIRLEPGENGQVVFVDGEDVTGKIREREVTRAVSAVSKHAVVREEMVKRQRMLALGGGVVMDGRDIGTKVLPDAELKIFLLASVDERAKRRHAENVAKGIPSDLSRLKQEIEERDRLDSEREVSPLSKAADAVELDTTSMDIDEVAGKILAMAKEKMAQQQSASLLDKK</sequence>
<evidence type="ECO:0000256" key="7">
    <source>
        <dbReference type="ARBA" id="ARBA00047615"/>
    </source>
</evidence>
<keyword evidence="6 9" id="KW-0067">ATP-binding</keyword>
<accession>A0A133KIS8</accession>
<feature type="binding site" evidence="9">
    <location>
        <begin position="10"/>
        <end position="18"/>
    </location>
    <ligand>
        <name>ATP</name>
        <dbReference type="ChEBI" id="CHEBI:30616"/>
    </ligand>
</feature>
<evidence type="ECO:0000313" key="11">
    <source>
        <dbReference type="EMBL" id="KWZ79492.1"/>
    </source>
</evidence>
<dbReference type="CDD" id="cd02020">
    <property type="entry name" value="CMPK"/>
    <property type="match status" value="1"/>
</dbReference>
<dbReference type="RefSeq" id="WP_014098147.1">
    <property type="nucleotide sequence ID" value="NZ_KQ955881.1"/>
</dbReference>
<comment type="subcellular location">
    <subcellularLocation>
        <location evidence="9">Cytoplasm</location>
    </subcellularLocation>
</comment>
<dbReference type="HAMAP" id="MF_00238">
    <property type="entry name" value="Cytidyl_kinase_type1"/>
    <property type="match status" value="1"/>
</dbReference>
<dbReference type="InterPro" id="IPR027417">
    <property type="entry name" value="P-loop_NTPase"/>
</dbReference>
<evidence type="ECO:0000256" key="4">
    <source>
        <dbReference type="ARBA" id="ARBA00022741"/>
    </source>
</evidence>